<dbReference type="Proteomes" id="UP000053860">
    <property type="component" value="Unassembled WGS sequence"/>
</dbReference>
<keyword evidence="6" id="KW-0472">Membrane</keyword>
<evidence type="ECO:0000256" key="7">
    <source>
        <dbReference type="ARBA" id="ARBA00023237"/>
    </source>
</evidence>
<evidence type="ECO:0000256" key="2">
    <source>
        <dbReference type="ARBA" id="ARBA00007613"/>
    </source>
</evidence>
<protein>
    <submittedName>
        <fullName evidence="9">Outer membrane efflux protein</fullName>
    </submittedName>
</protein>
<dbReference type="InterPro" id="IPR003423">
    <property type="entry name" value="OMP_efflux"/>
</dbReference>
<keyword evidence="8" id="KW-0732">Signal</keyword>
<dbReference type="EMBL" id="LGGN01000004">
    <property type="protein sequence ID" value="KUK78770.1"/>
    <property type="molecule type" value="Genomic_DNA"/>
</dbReference>
<evidence type="ECO:0000256" key="5">
    <source>
        <dbReference type="ARBA" id="ARBA00022692"/>
    </source>
</evidence>
<name>A0A101HL05_9BACT</name>
<gene>
    <name evidence="9" type="ORF">XD92_0056</name>
</gene>
<feature type="signal peptide" evidence="8">
    <location>
        <begin position="1"/>
        <end position="23"/>
    </location>
</feature>
<comment type="caution">
    <text evidence="9">The sequence shown here is derived from an EMBL/GenBank/DDBJ whole genome shotgun (WGS) entry which is preliminary data.</text>
</comment>
<dbReference type="GO" id="GO:0015562">
    <property type="term" value="F:efflux transmembrane transporter activity"/>
    <property type="evidence" value="ECO:0007669"/>
    <property type="project" value="InterPro"/>
</dbReference>
<dbReference type="GO" id="GO:0009279">
    <property type="term" value="C:cell outer membrane"/>
    <property type="evidence" value="ECO:0007669"/>
    <property type="project" value="UniProtKB-SubCell"/>
</dbReference>
<dbReference type="Pfam" id="PF02321">
    <property type="entry name" value="OEP"/>
    <property type="match status" value="1"/>
</dbReference>
<comment type="similarity">
    <text evidence="2">Belongs to the outer membrane factor (OMF) (TC 1.B.17) family.</text>
</comment>
<evidence type="ECO:0000256" key="1">
    <source>
        <dbReference type="ARBA" id="ARBA00004442"/>
    </source>
</evidence>
<evidence type="ECO:0000256" key="6">
    <source>
        <dbReference type="ARBA" id="ARBA00023136"/>
    </source>
</evidence>
<evidence type="ECO:0000313" key="9">
    <source>
        <dbReference type="EMBL" id="KUK78770.1"/>
    </source>
</evidence>
<dbReference type="STRING" id="1123008.GCA_000380985_03588"/>
<reference evidence="10" key="1">
    <citation type="journal article" date="2015" name="MBio">
        <title>Genome-Resolved Metagenomic Analysis Reveals Roles for Candidate Phyla and Other Microbial Community Members in Biogeochemical Transformations in Oil Reservoirs.</title>
        <authorList>
            <person name="Hu P."/>
            <person name="Tom L."/>
            <person name="Singh A."/>
            <person name="Thomas B.C."/>
            <person name="Baker B.J."/>
            <person name="Piceno Y.M."/>
            <person name="Andersen G.L."/>
            <person name="Banfield J.F."/>
        </authorList>
    </citation>
    <scope>NUCLEOTIDE SEQUENCE [LARGE SCALE GENOMIC DNA]</scope>
</reference>
<sequence>MKHSILKYMMLCAGVFFSHCVLAQQTQIELDLETTVQLANDSSLSAFRAKNSYMASYWEYRSFKADRLPSLSLYLTPVSYNRDYTRRYDSDQNIDVYRRQQSFYSFGNLAAQQNLDITGGTFFVDSELGYIRNFGEQSYSQFSSVPIRIGYRQELIGFNPFKWEKKIAPVKYEKAQKELIYQLEQTAETASDYFFDLAMAQAEYELAVENMASSDTLYRIGEERYKIASIGQADLLTLRLDKVNAQNSLQNAEINLKRSMFALAAYLNLEKETRITLKLPDYPKDIIITEEEALRLARENNPRYLDSEQQILQSEQTVERAKIESRFNAGLSASVGFNQVAESFRNAYRNPLQQDIVSLTLSIPLVDWGVRRGRLNMAKSNLNITRLTSRENEIRLEEDVIMTVGDFTIQQQLIRSAEEAMELAKLAYDQTRERFIIGKADINSLTLSTNRRQEAQRNYILALKNYWQSYFKIRKLTLYDFEKRAPIAATFDWNLTGK</sequence>
<evidence type="ECO:0000313" key="10">
    <source>
        <dbReference type="Proteomes" id="UP000053860"/>
    </source>
</evidence>
<feature type="chain" id="PRO_5007096985" evidence="8">
    <location>
        <begin position="24"/>
        <end position="498"/>
    </location>
</feature>
<dbReference type="AlphaFoldDB" id="A0A101HL05"/>
<keyword evidence="4" id="KW-1134">Transmembrane beta strand</keyword>
<comment type="subcellular location">
    <subcellularLocation>
        <location evidence="1">Cell outer membrane</location>
    </subcellularLocation>
</comment>
<dbReference type="SUPFAM" id="SSF56954">
    <property type="entry name" value="Outer membrane efflux proteins (OEP)"/>
    <property type="match status" value="1"/>
</dbReference>
<dbReference type="GO" id="GO:0015288">
    <property type="term" value="F:porin activity"/>
    <property type="evidence" value="ECO:0007669"/>
    <property type="project" value="TreeGrafter"/>
</dbReference>
<keyword evidence="5" id="KW-0812">Transmembrane</keyword>
<dbReference type="PANTHER" id="PTHR30026">
    <property type="entry name" value="OUTER MEMBRANE PROTEIN TOLC"/>
    <property type="match status" value="1"/>
</dbReference>
<keyword evidence="3" id="KW-0813">Transport</keyword>
<evidence type="ECO:0000256" key="8">
    <source>
        <dbReference type="SAM" id="SignalP"/>
    </source>
</evidence>
<dbReference type="PANTHER" id="PTHR30026:SF20">
    <property type="entry name" value="OUTER MEMBRANE PROTEIN TOLC"/>
    <property type="match status" value="1"/>
</dbReference>
<organism evidence="9 10">
    <name type="scientific">Proteiniphilum acetatigenes</name>
    <dbReference type="NCBI Taxonomy" id="294710"/>
    <lineage>
        <taxon>Bacteria</taxon>
        <taxon>Pseudomonadati</taxon>
        <taxon>Bacteroidota</taxon>
        <taxon>Bacteroidia</taxon>
        <taxon>Bacteroidales</taxon>
        <taxon>Dysgonomonadaceae</taxon>
        <taxon>Proteiniphilum</taxon>
    </lineage>
</organism>
<dbReference type="GO" id="GO:1990281">
    <property type="term" value="C:efflux pump complex"/>
    <property type="evidence" value="ECO:0007669"/>
    <property type="project" value="TreeGrafter"/>
</dbReference>
<dbReference type="InterPro" id="IPR051906">
    <property type="entry name" value="TolC-like"/>
</dbReference>
<evidence type="ECO:0000256" key="4">
    <source>
        <dbReference type="ARBA" id="ARBA00022452"/>
    </source>
</evidence>
<proteinExistence type="inferred from homology"/>
<keyword evidence="7" id="KW-0998">Cell outer membrane</keyword>
<evidence type="ECO:0000256" key="3">
    <source>
        <dbReference type="ARBA" id="ARBA00022448"/>
    </source>
</evidence>
<accession>A0A101HL05</accession>
<dbReference type="Gene3D" id="1.20.1600.10">
    <property type="entry name" value="Outer membrane efflux proteins (OEP)"/>
    <property type="match status" value="1"/>
</dbReference>
<dbReference type="PATRIC" id="fig|294710.3.peg.1322"/>